<proteinExistence type="predicted"/>
<evidence type="ECO:0000313" key="3">
    <source>
        <dbReference type="EMBL" id="GLI52935.1"/>
    </source>
</evidence>
<name>A0A9W6GFB0_9BACT</name>
<dbReference type="Proteomes" id="UP001144297">
    <property type="component" value="Unassembled WGS sequence"/>
</dbReference>
<dbReference type="EMBL" id="BSDX01000001">
    <property type="protein sequence ID" value="GLI52730.1"/>
    <property type="molecule type" value="Genomic_DNA"/>
</dbReference>
<dbReference type="EMBL" id="BSDX01000001">
    <property type="protein sequence ID" value="GLI52468.1"/>
    <property type="molecule type" value="Genomic_DNA"/>
</dbReference>
<organism evidence="3 5">
    <name type="scientific">Thermodesulfovibrio yellowstonii</name>
    <dbReference type="NCBI Taxonomy" id="28262"/>
    <lineage>
        <taxon>Bacteria</taxon>
        <taxon>Pseudomonadati</taxon>
        <taxon>Nitrospirota</taxon>
        <taxon>Thermodesulfovibrionia</taxon>
        <taxon>Thermodesulfovibrionales</taxon>
        <taxon>Thermodesulfovibrionaceae</taxon>
        <taxon>Thermodesulfovibrio</taxon>
    </lineage>
</organism>
<evidence type="ECO:0000313" key="2">
    <source>
        <dbReference type="EMBL" id="GLI52730.1"/>
    </source>
</evidence>
<dbReference type="EMBL" id="BSDX01000001">
    <property type="protein sequence ID" value="GLI52935.1"/>
    <property type="molecule type" value="Genomic_DNA"/>
</dbReference>
<dbReference type="EMBL" id="BSDX01000001">
    <property type="protein sequence ID" value="GLI53480.1"/>
    <property type="molecule type" value="Genomic_DNA"/>
</dbReference>
<comment type="caution">
    <text evidence="3">The sequence shown here is derived from an EMBL/GenBank/DDBJ whole genome shotgun (WGS) entry which is preliminary data.</text>
</comment>
<evidence type="ECO:0000313" key="4">
    <source>
        <dbReference type="EMBL" id="GLI53480.1"/>
    </source>
</evidence>
<evidence type="ECO:0000313" key="1">
    <source>
        <dbReference type="EMBL" id="GLI52468.1"/>
    </source>
</evidence>
<evidence type="ECO:0000313" key="5">
    <source>
        <dbReference type="Proteomes" id="UP001144297"/>
    </source>
</evidence>
<keyword evidence="5" id="KW-1185">Reference proteome</keyword>
<reference evidence="3" key="1">
    <citation type="submission" date="2022-12" db="EMBL/GenBank/DDBJ databases">
        <title>Reference genome sequencing for broad-spectrum identification of bacterial and archaeal isolates by mass spectrometry.</title>
        <authorList>
            <person name="Sekiguchi Y."/>
            <person name="Tourlousse D.M."/>
        </authorList>
    </citation>
    <scope>NUCLEOTIDE SEQUENCE</scope>
    <source>
        <strain evidence="3">TSL-P1</strain>
    </source>
</reference>
<gene>
    <name evidence="1" type="ORF">TISLANDTSLP1_01610</name>
    <name evidence="2" type="ORF">TISLANDTSLP1_04230</name>
    <name evidence="3" type="ORF">TISLANDTSLP1_06280</name>
    <name evidence="4" type="ORF">TISLANDTSLP1_11730</name>
</gene>
<protein>
    <submittedName>
        <fullName evidence="3">Uncharacterized protein</fullName>
    </submittedName>
</protein>
<sequence>MRIHRESVFKDDILWGRDSTGGETLLRDINANKDFKVAHKGTSILSNKAEKEHCLPILHDDEGKVAQPTYHGLGRGATNSLEDLKVQVKWSCPSLPVIYLGKTHAYKIYNKNYS</sequence>
<accession>A0A9W6GFB0</accession>
<dbReference type="AlphaFoldDB" id="A0A9W6GFB0"/>